<organism evidence="4 5">
    <name type="scientific">Cryptotermes secundus</name>
    <dbReference type="NCBI Taxonomy" id="105785"/>
    <lineage>
        <taxon>Eukaryota</taxon>
        <taxon>Metazoa</taxon>
        <taxon>Ecdysozoa</taxon>
        <taxon>Arthropoda</taxon>
        <taxon>Hexapoda</taxon>
        <taxon>Insecta</taxon>
        <taxon>Pterygota</taxon>
        <taxon>Neoptera</taxon>
        <taxon>Polyneoptera</taxon>
        <taxon>Dictyoptera</taxon>
        <taxon>Blattodea</taxon>
        <taxon>Blattoidea</taxon>
        <taxon>Termitoidae</taxon>
        <taxon>Kalotermitidae</taxon>
        <taxon>Cryptotermitinae</taxon>
        <taxon>Cryptotermes</taxon>
    </lineage>
</organism>
<dbReference type="SUPFAM" id="SSF47095">
    <property type="entry name" value="HMG-box"/>
    <property type="match status" value="1"/>
</dbReference>
<dbReference type="Gene3D" id="1.10.30.10">
    <property type="entry name" value="High mobility group box domain"/>
    <property type="match status" value="1"/>
</dbReference>
<gene>
    <name evidence="4" type="ORF">B7P43_G17281</name>
</gene>
<sequence>MLWAKDIRQEILRVNPEMDFATMSKRLGELWATVPTNEKYNWKRRAKRLAVKGTPGSTVTNIPSMEAGKYKTPASKSKFINKHGGRGQQQQRAGVSAGRAAAGSEKQQQQAGQMATSPVGNATVSPQTPADSKPGKTGLVTEPVVGPGLYKVIGTQPVDVAAHLKLLGESLTIIGERLKEHEGQIAVSGSLSVLLDSLLCALGPLMCLTQQVPETNGCPQELLNKILDNIAYFMPGL</sequence>
<dbReference type="Pfam" id="PF00505">
    <property type="entry name" value="HMG_box"/>
    <property type="match status" value="1"/>
</dbReference>
<evidence type="ECO:0000259" key="3">
    <source>
        <dbReference type="PROSITE" id="PS50118"/>
    </source>
</evidence>
<dbReference type="STRING" id="105785.A0A2J7R957"/>
<feature type="region of interest" description="Disordered" evidence="2">
    <location>
        <begin position="71"/>
        <end position="139"/>
    </location>
</feature>
<dbReference type="PROSITE" id="PS50118">
    <property type="entry name" value="HMG_BOX_2"/>
    <property type="match status" value="1"/>
</dbReference>
<feature type="domain" description="HMG box" evidence="3">
    <location>
        <begin position="1"/>
        <end position="48"/>
    </location>
</feature>
<dbReference type="InParanoid" id="A0A2J7R957"/>
<keyword evidence="5" id="KW-1185">Reference proteome</keyword>
<accession>A0A2J7R957</accession>
<dbReference type="InterPro" id="IPR036910">
    <property type="entry name" value="HMG_box_dom_sf"/>
</dbReference>
<evidence type="ECO:0000256" key="1">
    <source>
        <dbReference type="PROSITE-ProRule" id="PRU00267"/>
    </source>
</evidence>
<dbReference type="OrthoDB" id="4777606at2759"/>
<comment type="caution">
    <text evidence="4">The sequence shown here is derived from an EMBL/GenBank/DDBJ whole genome shotgun (WGS) entry which is preliminary data.</text>
</comment>
<evidence type="ECO:0000256" key="2">
    <source>
        <dbReference type="SAM" id="MobiDB-lite"/>
    </source>
</evidence>
<keyword evidence="1" id="KW-0539">Nucleus</keyword>
<dbReference type="InterPro" id="IPR042477">
    <property type="entry name" value="HMGXB4"/>
</dbReference>
<dbReference type="CDD" id="cd00084">
    <property type="entry name" value="HMG-box_SF"/>
    <property type="match status" value="1"/>
</dbReference>
<evidence type="ECO:0000313" key="4">
    <source>
        <dbReference type="EMBL" id="PNF37370.1"/>
    </source>
</evidence>
<dbReference type="Proteomes" id="UP000235965">
    <property type="component" value="Unassembled WGS sequence"/>
</dbReference>
<feature type="compositionally biased region" description="Polar residues" evidence="2">
    <location>
        <begin position="105"/>
        <end position="130"/>
    </location>
</feature>
<dbReference type="EMBL" id="NEVH01006623">
    <property type="protein sequence ID" value="PNF37370.1"/>
    <property type="molecule type" value="Genomic_DNA"/>
</dbReference>
<name>A0A2J7R957_9NEOP</name>
<dbReference type="AlphaFoldDB" id="A0A2J7R957"/>
<dbReference type="PANTHER" id="PTHR46584">
    <property type="entry name" value="HMG DOMAIN-CONTAINING PROTEIN 4"/>
    <property type="match status" value="1"/>
</dbReference>
<feature type="compositionally biased region" description="Low complexity" evidence="2">
    <location>
        <begin position="88"/>
        <end position="103"/>
    </location>
</feature>
<keyword evidence="1" id="KW-0238">DNA-binding</keyword>
<dbReference type="InterPro" id="IPR009071">
    <property type="entry name" value="HMG_box_dom"/>
</dbReference>
<feature type="DNA-binding region" description="HMG box" evidence="1">
    <location>
        <begin position="1"/>
        <end position="48"/>
    </location>
</feature>
<dbReference type="GO" id="GO:0003677">
    <property type="term" value="F:DNA binding"/>
    <property type="evidence" value="ECO:0007669"/>
    <property type="project" value="UniProtKB-UniRule"/>
</dbReference>
<proteinExistence type="predicted"/>
<reference evidence="4 5" key="1">
    <citation type="submission" date="2017-12" db="EMBL/GenBank/DDBJ databases">
        <title>Hemimetabolous genomes reveal molecular basis of termite eusociality.</title>
        <authorList>
            <person name="Harrison M.C."/>
            <person name="Jongepier E."/>
            <person name="Robertson H.M."/>
            <person name="Arning N."/>
            <person name="Bitard-Feildel T."/>
            <person name="Chao H."/>
            <person name="Childers C.P."/>
            <person name="Dinh H."/>
            <person name="Doddapaneni H."/>
            <person name="Dugan S."/>
            <person name="Gowin J."/>
            <person name="Greiner C."/>
            <person name="Han Y."/>
            <person name="Hu H."/>
            <person name="Hughes D.S.T."/>
            <person name="Huylmans A.-K."/>
            <person name="Kemena C."/>
            <person name="Kremer L.P.M."/>
            <person name="Lee S.L."/>
            <person name="Lopez-Ezquerra A."/>
            <person name="Mallet L."/>
            <person name="Monroy-Kuhn J.M."/>
            <person name="Moser A."/>
            <person name="Murali S.C."/>
            <person name="Muzny D.M."/>
            <person name="Otani S."/>
            <person name="Piulachs M.-D."/>
            <person name="Poelchau M."/>
            <person name="Qu J."/>
            <person name="Schaub F."/>
            <person name="Wada-Katsumata A."/>
            <person name="Worley K.C."/>
            <person name="Xie Q."/>
            <person name="Ylla G."/>
            <person name="Poulsen M."/>
            <person name="Gibbs R.A."/>
            <person name="Schal C."/>
            <person name="Richards S."/>
            <person name="Belles X."/>
            <person name="Korb J."/>
            <person name="Bornberg-Bauer E."/>
        </authorList>
    </citation>
    <scope>NUCLEOTIDE SEQUENCE [LARGE SCALE GENOMIC DNA]</scope>
    <source>
        <tissue evidence="4">Whole body</tissue>
    </source>
</reference>
<protein>
    <recommendedName>
        <fullName evidence="3">HMG box domain-containing protein</fullName>
    </recommendedName>
</protein>
<dbReference type="GO" id="GO:0005634">
    <property type="term" value="C:nucleus"/>
    <property type="evidence" value="ECO:0007669"/>
    <property type="project" value="UniProtKB-UniRule"/>
</dbReference>
<dbReference type="PANTHER" id="PTHR46584:SF1">
    <property type="entry name" value="HMG DOMAIN-CONTAINING PROTEIN 4"/>
    <property type="match status" value="1"/>
</dbReference>
<evidence type="ECO:0000313" key="5">
    <source>
        <dbReference type="Proteomes" id="UP000235965"/>
    </source>
</evidence>